<organism evidence="1">
    <name type="scientific">Rhipicephalus zambeziensis</name>
    <dbReference type="NCBI Taxonomy" id="60191"/>
    <lineage>
        <taxon>Eukaryota</taxon>
        <taxon>Metazoa</taxon>
        <taxon>Ecdysozoa</taxon>
        <taxon>Arthropoda</taxon>
        <taxon>Chelicerata</taxon>
        <taxon>Arachnida</taxon>
        <taxon>Acari</taxon>
        <taxon>Parasitiformes</taxon>
        <taxon>Ixodida</taxon>
        <taxon>Ixodoidea</taxon>
        <taxon>Ixodidae</taxon>
        <taxon>Rhipicephalinae</taxon>
        <taxon>Rhipicephalus</taxon>
        <taxon>Rhipicephalus</taxon>
    </lineage>
</organism>
<proteinExistence type="predicted"/>
<dbReference type="AlphaFoldDB" id="A0A224YC66"/>
<evidence type="ECO:0000313" key="1">
    <source>
        <dbReference type="EMBL" id="MAA13279.1"/>
    </source>
</evidence>
<sequence>MKWSVAFLHNICFKEHLFATKIGHSGHLVSHCADSCAGWHGLVVKSRKMILLIRAEGKQHKPFFLLRCTSHLTLSNKFSPLPIVTPVRIGCTLSFASSPSL</sequence>
<reference evidence="1" key="1">
    <citation type="journal article" date="2017" name="Parasit. Vectors">
        <title>Sialotranscriptomics of Rhipicephalus zambeziensis reveals intricate expression profiles of secretory proteins and suggests tight temporal transcriptional regulation during blood-feeding.</title>
        <authorList>
            <person name="de Castro M.H."/>
            <person name="de Klerk D."/>
            <person name="Pienaar R."/>
            <person name="Rees D.J.G."/>
            <person name="Mans B.J."/>
        </authorList>
    </citation>
    <scope>NUCLEOTIDE SEQUENCE</scope>
    <source>
        <tissue evidence="1">Salivary glands</tissue>
    </source>
</reference>
<dbReference type="EMBL" id="GFPF01002133">
    <property type="protein sequence ID" value="MAA13279.1"/>
    <property type="molecule type" value="Transcribed_RNA"/>
</dbReference>
<accession>A0A224YC66</accession>
<name>A0A224YC66_9ACAR</name>
<protein>
    <submittedName>
        <fullName evidence="1">Uncharacterized protein</fullName>
    </submittedName>
</protein>